<dbReference type="Pfam" id="PF13609">
    <property type="entry name" value="Porin_4"/>
    <property type="match status" value="1"/>
</dbReference>
<dbReference type="AlphaFoldDB" id="A0AAU7KYQ0"/>
<feature type="chain" id="PRO_5043975120" evidence="11">
    <location>
        <begin position="24"/>
        <end position="385"/>
    </location>
</feature>
<dbReference type="InterPro" id="IPR023614">
    <property type="entry name" value="Porin_dom_sf"/>
</dbReference>
<protein>
    <submittedName>
        <fullName evidence="13">Porin</fullName>
    </submittedName>
</protein>
<keyword evidence="3" id="KW-0813">Transport</keyword>
<evidence type="ECO:0000256" key="2">
    <source>
        <dbReference type="ARBA" id="ARBA00011233"/>
    </source>
</evidence>
<evidence type="ECO:0000256" key="8">
    <source>
        <dbReference type="ARBA" id="ARBA00023114"/>
    </source>
</evidence>
<evidence type="ECO:0000256" key="10">
    <source>
        <dbReference type="ARBA" id="ARBA00023237"/>
    </source>
</evidence>
<dbReference type="Gene3D" id="2.40.160.10">
    <property type="entry name" value="Porin"/>
    <property type="match status" value="1"/>
</dbReference>
<keyword evidence="4" id="KW-1134">Transmembrane beta strand</keyword>
<keyword evidence="9" id="KW-0472">Membrane</keyword>
<dbReference type="GO" id="GO:0009279">
    <property type="term" value="C:cell outer membrane"/>
    <property type="evidence" value="ECO:0007669"/>
    <property type="project" value="UniProtKB-SubCell"/>
</dbReference>
<evidence type="ECO:0000256" key="5">
    <source>
        <dbReference type="ARBA" id="ARBA00022692"/>
    </source>
</evidence>
<dbReference type="EMBL" id="CP098828">
    <property type="protein sequence ID" value="XBO76038.1"/>
    <property type="molecule type" value="Genomic_DNA"/>
</dbReference>
<feature type="signal peptide" evidence="11">
    <location>
        <begin position="1"/>
        <end position="23"/>
    </location>
</feature>
<dbReference type="SUPFAM" id="SSF56935">
    <property type="entry name" value="Porins"/>
    <property type="match status" value="1"/>
</dbReference>
<organism evidence="13">
    <name type="scientific">Halomonas sp. H10-59</name>
    <dbReference type="NCBI Taxonomy" id="2950874"/>
    <lineage>
        <taxon>Bacteria</taxon>
        <taxon>Pseudomonadati</taxon>
        <taxon>Pseudomonadota</taxon>
        <taxon>Gammaproteobacteria</taxon>
        <taxon>Oceanospirillales</taxon>
        <taxon>Halomonadaceae</taxon>
        <taxon>Halomonas</taxon>
    </lineage>
</organism>
<keyword evidence="6 11" id="KW-0732">Signal</keyword>
<keyword evidence="7" id="KW-0406">Ion transport</keyword>
<accession>A0AAU7KYQ0</accession>
<dbReference type="GO" id="GO:0046930">
    <property type="term" value="C:pore complex"/>
    <property type="evidence" value="ECO:0007669"/>
    <property type="project" value="UniProtKB-KW"/>
</dbReference>
<evidence type="ECO:0000313" key="13">
    <source>
        <dbReference type="EMBL" id="XBO76038.1"/>
    </source>
</evidence>
<evidence type="ECO:0000256" key="7">
    <source>
        <dbReference type="ARBA" id="ARBA00023065"/>
    </source>
</evidence>
<dbReference type="PANTHER" id="PTHR34501">
    <property type="entry name" value="PROTEIN YDDL-RELATED"/>
    <property type="match status" value="1"/>
</dbReference>
<evidence type="ECO:0000259" key="12">
    <source>
        <dbReference type="Pfam" id="PF13609"/>
    </source>
</evidence>
<dbReference type="PANTHER" id="PTHR34501:SF9">
    <property type="entry name" value="MAJOR OUTER MEMBRANE PROTEIN P.IA"/>
    <property type="match status" value="1"/>
</dbReference>
<gene>
    <name evidence="13" type="ORF">NFG57_04470</name>
</gene>
<keyword evidence="10" id="KW-0998">Cell outer membrane</keyword>
<dbReference type="InterPro" id="IPR033900">
    <property type="entry name" value="Gram_neg_porin_domain"/>
</dbReference>
<feature type="domain" description="Porin" evidence="12">
    <location>
        <begin position="13"/>
        <end position="371"/>
    </location>
</feature>
<evidence type="ECO:0000256" key="1">
    <source>
        <dbReference type="ARBA" id="ARBA00004571"/>
    </source>
</evidence>
<evidence type="ECO:0000256" key="6">
    <source>
        <dbReference type="ARBA" id="ARBA00022729"/>
    </source>
</evidence>
<dbReference type="InterPro" id="IPR050298">
    <property type="entry name" value="Gram-neg_bact_OMP"/>
</dbReference>
<dbReference type="GO" id="GO:0006811">
    <property type="term" value="P:monoatomic ion transport"/>
    <property type="evidence" value="ECO:0007669"/>
    <property type="project" value="UniProtKB-KW"/>
</dbReference>
<dbReference type="GO" id="GO:0015288">
    <property type="term" value="F:porin activity"/>
    <property type="evidence" value="ECO:0007669"/>
    <property type="project" value="UniProtKB-KW"/>
</dbReference>
<comment type="subcellular location">
    <subcellularLocation>
        <location evidence="1">Cell outer membrane</location>
        <topology evidence="1">Multi-pass membrane protein</topology>
    </subcellularLocation>
</comment>
<reference evidence="13" key="1">
    <citation type="submission" date="2022-06" db="EMBL/GenBank/DDBJ databases">
        <title>A novel DMS-producing enzyme.</title>
        <authorList>
            <person name="Zhang Y."/>
        </authorList>
    </citation>
    <scope>NUCLEOTIDE SEQUENCE</scope>
    <source>
        <strain evidence="13">H10-59</strain>
    </source>
</reference>
<proteinExistence type="predicted"/>
<evidence type="ECO:0000256" key="3">
    <source>
        <dbReference type="ARBA" id="ARBA00022448"/>
    </source>
</evidence>
<evidence type="ECO:0000256" key="4">
    <source>
        <dbReference type="ARBA" id="ARBA00022452"/>
    </source>
</evidence>
<keyword evidence="5" id="KW-0812">Transmembrane</keyword>
<name>A0AAU7KYQ0_9GAMM</name>
<keyword evidence="8" id="KW-0626">Porin</keyword>
<dbReference type="RefSeq" id="WP_348815481.1">
    <property type="nucleotide sequence ID" value="NZ_CP098828.1"/>
</dbReference>
<evidence type="ECO:0000256" key="9">
    <source>
        <dbReference type="ARBA" id="ARBA00023136"/>
    </source>
</evidence>
<evidence type="ECO:0000256" key="11">
    <source>
        <dbReference type="SAM" id="SignalP"/>
    </source>
</evidence>
<sequence length="385" mass="41486">MKKTLLATAIAGAAAFTAAGAQAATVYNQDGTKLDIYGNVQIVYAGVKDEDGHSRDEIADNGSTFGFAAEHVIYNGLIGYAKIEIDDFKADEMKVAGRDAGDTAYIGLKGNFGDARIGSYDSLLDDWIQDPISNNEYFDVSDSNTFKGAPGEDADDASVVAGDPEGDKITYTSPVWGGFQFALGTQYKGDAENENLTDGGEASIFGGLKYTIGGFSVAGVYDDLGIYDIEDQSVSYLSTDVAADGTVTTTQNNVTIDDEDLGDQYGVTMQYQWDSLRVAVKYERFESDNDFLKDADYYAIGARYGYLNGMGDVYGSYQYIDFGGSGFSDFDSANDDENDDDNVNEVVAGVTYNISDAMYTYVEGAVRDRDNDQGDGYAVGLTYLF</sequence>
<comment type="subunit">
    <text evidence="2">Homotrimer.</text>
</comment>